<evidence type="ECO:0000313" key="2">
    <source>
        <dbReference type="Proteomes" id="UP000001070"/>
    </source>
</evidence>
<dbReference type="Proteomes" id="UP000001070">
    <property type="component" value="Unassembled WGS sequence"/>
</dbReference>
<sequence length="68" mass="8094">MTLDSYNIFGDEYHLFNMPLSPLPKTVSIFFSNIQFLQAYLNQLEWSIQISRSFDHLSSCSFENIYKY</sequence>
<proteinExistence type="predicted"/>
<accession>B4JYN2</accession>
<gene>
    <name evidence="1" type="primary">Dgri\GH14330</name>
    <name evidence="1" type="ORF">Dgri_GH14330</name>
</gene>
<protein>
    <submittedName>
        <fullName evidence="1">GH14330</fullName>
    </submittedName>
</protein>
<organism evidence="2">
    <name type="scientific">Drosophila grimshawi</name>
    <name type="common">Hawaiian fruit fly</name>
    <name type="synonym">Idiomyia grimshawi</name>
    <dbReference type="NCBI Taxonomy" id="7222"/>
    <lineage>
        <taxon>Eukaryota</taxon>
        <taxon>Metazoa</taxon>
        <taxon>Ecdysozoa</taxon>
        <taxon>Arthropoda</taxon>
        <taxon>Hexapoda</taxon>
        <taxon>Insecta</taxon>
        <taxon>Pterygota</taxon>
        <taxon>Neoptera</taxon>
        <taxon>Endopterygota</taxon>
        <taxon>Diptera</taxon>
        <taxon>Brachycera</taxon>
        <taxon>Muscomorpha</taxon>
        <taxon>Ephydroidea</taxon>
        <taxon>Drosophilidae</taxon>
        <taxon>Drosophila</taxon>
        <taxon>Hawaiian Drosophila</taxon>
    </lineage>
</organism>
<dbReference type="EMBL" id="CH916377">
    <property type="protein sequence ID" value="EDV90794.1"/>
    <property type="molecule type" value="Genomic_DNA"/>
</dbReference>
<dbReference type="InParanoid" id="B4JYN2"/>
<keyword evidence="2" id="KW-1185">Reference proteome</keyword>
<evidence type="ECO:0000313" key="1">
    <source>
        <dbReference type="EMBL" id="EDV90794.1"/>
    </source>
</evidence>
<name>B4JYN2_DROGR</name>
<reference evidence="1 2" key="1">
    <citation type="journal article" date="2007" name="Nature">
        <title>Evolution of genes and genomes on the Drosophila phylogeny.</title>
        <authorList>
            <consortium name="Drosophila 12 Genomes Consortium"/>
            <person name="Clark A.G."/>
            <person name="Eisen M.B."/>
            <person name="Smith D.R."/>
            <person name="Bergman C.M."/>
            <person name="Oliver B."/>
            <person name="Markow T.A."/>
            <person name="Kaufman T.C."/>
            <person name="Kellis M."/>
            <person name="Gelbart W."/>
            <person name="Iyer V.N."/>
            <person name="Pollard D.A."/>
            <person name="Sackton T.B."/>
            <person name="Larracuente A.M."/>
            <person name="Singh N.D."/>
            <person name="Abad J.P."/>
            <person name="Abt D.N."/>
            <person name="Adryan B."/>
            <person name="Aguade M."/>
            <person name="Akashi H."/>
            <person name="Anderson W.W."/>
            <person name="Aquadro C.F."/>
            <person name="Ardell D.H."/>
            <person name="Arguello R."/>
            <person name="Artieri C.G."/>
            <person name="Barbash D.A."/>
            <person name="Barker D."/>
            <person name="Barsanti P."/>
            <person name="Batterham P."/>
            <person name="Batzoglou S."/>
            <person name="Begun D."/>
            <person name="Bhutkar A."/>
            <person name="Blanco E."/>
            <person name="Bosak S.A."/>
            <person name="Bradley R.K."/>
            <person name="Brand A.D."/>
            <person name="Brent M.R."/>
            <person name="Brooks A.N."/>
            <person name="Brown R.H."/>
            <person name="Butlin R.K."/>
            <person name="Caggese C."/>
            <person name="Calvi B.R."/>
            <person name="Bernardo de Carvalho A."/>
            <person name="Caspi A."/>
            <person name="Castrezana S."/>
            <person name="Celniker S.E."/>
            <person name="Chang J.L."/>
            <person name="Chapple C."/>
            <person name="Chatterji S."/>
            <person name="Chinwalla A."/>
            <person name="Civetta A."/>
            <person name="Clifton S.W."/>
            <person name="Comeron J.M."/>
            <person name="Costello J.C."/>
            <person name="Coyne J.A."/>
            <person name="Daub J."/>
            <person name="David R.G."/>
            <person name="Delcher A.L."/>
            <person name="Delehaunty K."/>
            <person name="Do C.B."/>
            <person name="Ebling H."/>
            <person name="Edwards K."/>
            <person name="Eickbush T."/>
            <person name="Evans J.D."/>
            <person name="Filipski A."/>
            <person name="Findeiss S."/>
            <person name="Freyhult E."/>
            <person name="Fulton L."/>
            <person name="Fulton R."/>
            <person name="Garcia A.C."/>
            <person name="Gardiner A."/>
            <person name="Garfield D.A."/>
            <person name="Garvin B.E."/>
            <person name="Gibson G."/>
            <person name="Gilbert D."/>
            <person name="Gnerre S."/>
            <person name="Godfrey J."/>
            <person name="Good R."/>
            <person name="Gotea V."/>
            <person name="Gravely B."/>
            <person name="Greenberg A.J."/>
            <person name="Griffiths-Jones S."/>
            <person name="Gross S."/>
            <person name="Guigo R."/>
            <person name="Gustafson E.A."/>
            <person name="Haerty W."/>
            <person name="Hahn M.W."/>
            <person name="Halligan D.L."/>
            <person name="Halpern A.L."/>
            <person name="Halter G.M."/>
            <person name="Han M.V."/>
            <person name="Heger A."/>
            <person name="Hillier L."/>
            <person name="Hinrichs A.S."/>
            <person name="Holmes I."/>
            <person name="Hoskins R.A."/>
            <person name="Hubisz M.J."/>
            <person name="Hultmark D."/>
            <person name="Huntley M.A."/>
            <person name="Jaffe D.B."/>
            <person name="Jagadeeshan S."/>
            <person name="Jeck W.R."/>
            <person name="Johnson J."/>
            <person name="Jones C.D."/>
            <person name="Jordan W.C."/>
            <person name="Karpen G.H."/>
            <person name="Kataoka E."/>
            <person name="Keightley P.D."/>
            <person name="Kheradpour P."/>
            <person name="Kirkness E.F."/>
            <person name="Koerich L.B."/>
            <person name="Kristiansen K."/>
            <person name="Kudrna D."/>
            <person name="Kulathinal R.J."/>
            <person name="Kumar S."/>
            <person name="Kwok R."/>
            <person name="Lander E."/>
            <person name="Langley C.H."/>
            <person name="Lapoint R."/>
            <person name="Lazzaro B.P."/>
            <person name="Lee S.J."/>
            <person name="Levesque L."/>
            <person name="Li R."/>
            <person name="Lin C.F."/>
            <person name="Lin M.F."/>
            <person name="Lindblad-Toh K."/>
            <person name="Llopart A."/>
            <person name="Long M."/>
            <person name="Low L."/>
            <person name="Lozovsky E."/>
            <person name="Lu J."/>
            <person name="Luo M."/>
            <person name="Machado C.A."/>
            <person name="Makalowski W."/>
            <person name="Marzo M."/>
            <person name="Matsuda M."/>
            <person name="Matzkin L."/>
            <person name="McAllister B."/>
            <person name="McBride C.S."/>
            <person name="McKernan B."/>
            <person name="McKernan K."/>
            <person name="Mendez-Lago M."/>
            <person name="Minx P."/>
            <person name="Mollenhauer M.U."/>
            <person name="Montooth K."/>
            <person name="Mount S.M."/>
            <person name="Mu X."/>
            <person name="Myers E."/>
            <person name="Negre B."/>
            <person name="Newfeld S."/>
            <person name="Nielsen R."/>
            <person name="Noor M.A."/>
            <person name="O'Grady P."/>
            <person name="Pachter L."/>
            <person name="Papaceit M."/>
            <person name="Parisi M.J."/>
            <person name="Parisi M."/>
            <person name="Parts L."/>
            <person name="Pedersen J.S."/>
            <person name="Pesole G."/>
            <person name="Phillippy A.M."/>
            <person name="Ponting C.P."/>
            <person name="Pop M."/>
            <person name="Porcelli D."/>
            <person name="Powell J.R."/>
            <person name="Prohaska S."/>
            <person name="Pruitt K."/>
            <person name="Puig M."/>
            <person name="Quesneville H."/>
            <person name="Ram K.R."/>
            <person name="Rand D."/>
            <person name="Rasmussen M.D."/>
            <person name="Reed L.K."/>
            <person name="Reenan R."/>
            <person name="Reily A."/>
            <person name="Remington K.A."/>
            <person name="Rieger T.T."/>
            <person name="Ritchie M.G."/>
            <person name="Robin C."/>
            <person name="Rogers Y.H."/>
            <person name="Rohde C."/>
            <person name="Rozas J."/>
            <person name="Rubenfield M.J."/>
            <person name="Ruiz A."/>
            <person name="Russo S."/>
            <person name="Salzberg S.L."/>
            <person name="Sanchez-Gracia A."/>
            <person name="Saranga D.J."/>
            <person name="Sato H."/>
            <person name="Schaeffer S.W."/>
            <person name="Schatz M.C."/>
            <person name="Schlenke T."/>
            <person name="Schwartz R."/>
            <person name="Segarra C."/>
            <person name="Singh R.S."/>
            <person name="Sirot L."/>
            <person name="Sirota M."/>
            <person name="Sisneros N.B."/>
            <person name="Smith C.D."/>
            <person name="Smith T.F."/>
            <person name="Spieth J."/>
            <person name="Stage D.E."/>
            <person name="Stark A."/>
            <person name="Stephan W."/>
            <person name="Strausberg R.L."/>
            <person name="Strempel S."/>
            <person name="Sturgill D."/>
            <person name="Sutton G."/>
            <person name="Sutton G.G."/>
            <person name="Tao W."/>
            <person name="Teichmann S."/>
            <person name="Tobari Y.N."/>
            <person name="Tomimura Y."/>
            <person name="Tsolas J.M."/>
            <person name="Valente V.L."/>
            <person name="Venter E."/>
            <person name="Venter J.C."/>
            <person name="Vicario S."/>
            <person name="Vieira F.G."/>
            <person name="Vilella A.J."/>
            <person name="Villasante A."/>
            <person name="Walenz B."/>
            <person name="Wang J."/>
            <person name="Wasserman M."/>
            <person name="Watts T."/>
            <person name="Wilson D."/>
            <person name="Wilson R.K."/>
            <person name="Wing R.A."/>
            <person name="Wolfner M.F."/>
            <person name="Wong A."/>
            <person name="Wong G.K."/>
            <person name="Wu C.I."/>
            <person name="Wu G."/>
            <person name="Yamamoto D."/>
            <person name="Yang H.P."/>
            <person name="Yang S.P."/>
            <person name="Yorke J.A."/>
            <person name="Yoshida K."/>
            <person name="Zdobnov E."/>
            <person name="Zhang P."/>
            <person name="Zhang Y."/>
            <person name="Zimin A.V."/>
            <person name="Baldwin J."/>
            <person name="Abdouelleil A."/>
            <person name="Abdulkadir J."/>
            <person name="Abebe A."/>
            <person name="Abera B."/>
            <person name="Abreu J."/>
            <person name="Acer S.C."/>
            <person name="Aftuck L."/>
            <person name="Alexander A."/>
            <person name="An P."/>
            <person name="Anderson E."/>
            <person name="Anderson S."/>
            <person name="Arachi H."/>
            <person name="Azer M."/>
            <person name="Bachantsang P."/>
            <person name="Barry A."/>
            <person name="Bayul T."/>
            <person name="Berlin A."/>
            <person name="Bessette D."/>
            <person name="Bloom T."/>
            <person name="Blye J."/>
            <person name="Boguslavskiy L."/>
            <person name="Bonnet C."/>
            <person name="Boukhgalter B."/>
            <person name="Bourzgui I."/>
            <person name="Brown A."/>
            <person name="Cahill P."/>
            <person name="Channer S."/>
            <person name="Cheshatsang Y."/>
            <person name="Chuda L."/>
            <person name="Citroen M."/>
            <person name="Collymore A."/>
            <person name="Cooke P."/>
            <person name="Costello M."/>
            <person name="D'Aco K."/>
            <person name="Daza R."/>
            <person name="De Haan G."/>
            <person name="DeGray S."/>
            <person name="DeMaso C."/>
            <person name="Dhargay N."/>
            <person name="Dooley K."/>
            <person name="Dooley E."/>
            <person name="Doricent M."/>
            <person name="Dorje P."/>
            <person name="Dorjee K."/>
            <person name="Dupes A."/>
            <person name="Elong R."/>
            <person name="Falk J."/>
            <person name="Farina A."/>
            <person name="Faro S."/>
            <person name="Ferguson D."/>
            <person name="Fisher S."/>
            <person name="Foley C.D."/>
            <person name="Franke A."/>
            <person name="Friedrich D."/>
            <person name="Gadbois L."/>
            <person name="Gearin G."/>
            <person name="Gearin C.R."/>
            <person name="Giannoukos G."/>
            <person name="Goode T."/>
            <person name="Graham J."/>
            <person name="Grandbois E."/>
            <person name="Grewal S."/>
            <person name="Gyaltsen K."/>
            <person name="Hafez N."/>
            <person name="Hagos B."/>
            <person name="Hall J."/>
            <person name="Henson C."/>
            <person name="Hollinger A."/>
            <person name="Honan T."/>
            <person name="Huard M.D."/>
            <person name="Hughes L."/>
            <person name="Hurhula B."/>
            <person name="Husby M.E."/>
            <person name="Kamat A."/>
            <person name="Kanga B."/>
            <person name="Kashin S."/>
            <person name="Khazanovich D."/>
            <person name="Kisner P."/>
            <person name="Lance K."/>
            <person name="Lara M."/>
            <person name="Lee W."/>
            <person name="Lennon N."/>
            <person name="Letendre F."/>
            <person name="LeVine R."/>
            <person name="Lipovsky A."/>
            <person name="Liu X."/>
            <person name="Liu J."/>
            <person name="Liu S."/>
            <person name="Lokyitsang T."/>
            <person name="Lokyitsang Y."/>
            <person name="Lubonja R."/>
            <person name="Lui A."/>
            <person name="MacDonald P."/>
            <person name="Magnisalis V."/>
            <person name="Maru K."/>
            <person name="Matthews C."/>
            <person name="McCusker W."/>
            <person name="McDonough S."/>
            <person name="Mehta T."/>
            <person name="Meldrim J."/>
            <person name="Meneus L."/>
            <person name="Mihai O."/>
            <person name="Mihalev A."/>
            <person name="Mihova T."/>
            <person name="Mittelman R."/>
            <person name="Mlenga V."/>
            <person name="Montmayeur A."/>
            <person name="Mulrain L."/>
            <person name="Navidi A."/>
            <person name="Naylor J."/>
            <person name="Negash T."/>
            <person name="Nguyen T."/>
            <person name="Nguyen N."/>
            <person name="Nicol R."/>
            <person name="Norbu C."/>
            <person name="Norbu N."/>
            <person name="Novod N."/>
            <person name="O'Neill B."/>
            <person name="Osman S."/>
            <person name="Markiewicz E."/>
            <person name="Oyono O.L."/>
            <person name="Patti C."/>
            <person name="Phunkhang P."/>
            <person name="Pierre F."/>
            <person name="Priest M."/>
            <person name="Raghuraman S."/>
            <person name="Rege F."/>
            <person name="Reyes R."/>
            <person name="Rise C."/>
            <person name="Rogov P."/>
            <person name="Ross K."/>
            <person name="Ryan E."/>
            <person name="Settipalli S."/>
            <person name="Shea T."/>
            <person name="Sherpa N."/>
            <person name="Shi L."/>
            <person name="Shih D."/>
            <person name="Sparrow T."/>
            <person name="Spaulding J."/>
            <person name="Stalker J."/>
            <person name="Stange-Thomann N."/>
            <person name="Stavropoulos S."/>
            <person name="Stone C."/>
            <person name="Strader C."/>
            <person name="Tesfaye S."/>
            <person name="Thomson T."/>
            <person name="Thoulutsang Y."/>
            <person name="Thoulutsang D."/>
            <person name="Topham K."/>
            <person name="Topping I."/>
            <person name="Tsamla T."/>
            <person name="Vassiliev H."/>
            <person name="Vo A."/>
            <person name="Wangchuk T."/>
            <person name="Wangdi T."/>
            <person name="Weiand M."/>
            <person name="Wilkinson J."/>
            <person name="Wilson A."/>
            <person name="Yadav S."/>
            <person name="Young G."/>
            <person name="Yu Q."/>
            <person name="Zembek L."/>
            <person name="Zhong D."/>
            <person name="Zimmer A."/>
            <person name="Zwirko Z."/>
            <person name="Jaffe D.B."/>
            <person name="Alvarez P."/>
            <person name="Brockman W."/>
            <person name="Butler J."/>
            <person name="Chin C."/>
            <person name="Gnerre S."/>
            <person name="Grabherr M."/>
            <person name="Kleber M."/>
            <person name="Mauceli E."/>
            <person name="MacCallum I."/>
        </authorList>
    </citation>
    <scope>NUCLEOTIDE SEQUENCE [LARGE SCALE GENOMIC DNA]</scope>
    <source>
        <strain evidence="2">Tucson 15287-2541.00</strain>
    </source>
</reference>
<dbReference type="AlphaFoldDB" id="B4JYN2"/>
<dbReference type="HOGENOM" id="CLU_2796626_0_0_1"/>